<feature type="compositionally biased region" description="Polar residues" evidence="1">
    <location>
        <begin position="153"/>
        <end position="163"/>
    </location>
</feature>
<keyword evidence="3" id="KW-1185">Reference proteome</keyword>
<accession>A0ABR3WJG9</accession>
<proteinExistence type="predicted"/>
<dbReference type="Proteomes" id="UP001583177">
    <property type="component" value="Unassembled WGS sequence"/>
</dbReference>
<protein>
    <recommendedName>
        <fullName evidence="4">BZIP domain-containing protein</fullName>
    </recommendedName>
</protein>
<reference evidence="2 3" key="1">
    <citation type="journal article" date="2024" name="IMA Fungus">
        <title>IMA Genome - F19 : A genome assembly and annotation guide to empower mycologists, including annotated draft genome sequences of Ceratocystis pirilliformis, Diaporthe australafricana, Fusarium ophioides, Paecilomyces lecythidis, and Sporothrix stenoceras.</title>
        <authorList>
            <person name="Aylward J."/>
            <person name="Wilson A.M."/>
            <person name="Visagie C.M."/>
            <person name="Spraker J."/>
            <person name="Barnes I."/>
            <person name="Buitendag C."/>
            <person name="Ceriani C."/>
            <person name="Del Mar Angel L."/>
            <person name="du Plessis D."/>
            <person name="Fuchs T."/>
            <person name="Gasser K."/>
            <person name="Kramer D."/>
            <person name="Li W."/>
            <person name="Munsamy K."/>
            <person name="Piso A."/>
            <person name="Price J.L."/>
            <person name="Sonnekus B."/>
            <person name="Thomas C."/>
            <person name="van der Nest A."/>
            <person name="van Dijk A."/>
            <person name="van Heerden A."/>
            <person name="van Vuuren N."/>
            <person name="Yilmaz N."/>
            <person name="Duong T.A."/>
            <person name="van der Merwe N.A."/>
            <person name="Wingfield M.J."/>
            <person name="Wingfield B.D."/>
        </authorList>
    </citation>
    <scope>NUCLEOTIDE SEQUENCE [LARGE SCALE GENOMIC DNA]</scope>
    <source>
        <strain evidence="2 3">CMW 18300</strain>
    </source>
</reference>
<comment type="caution">
    <text evidence="2">The sequence shown here is derived from an EMBL/GenBank/DDBJ whole genome shotgun (WGS) entry which is preliminary data.</text>
</comment>
<feature type="region of interest" description="Disordered" evidence="1">
    <location>
        <begin position="153"/>
        <end position="212"/>
    </location>
</feature>
<feature type="compositionally biased region" description="Basic and acidic residues" evidence="1">
    <location>
        <begin position="22"/>
        <end position="43"/>
    </location>
</feature>
<gene>
    <name evidence="2" type="ORF">Daus18300_008282</name>
</gene>
<feature type="compositionally biased region" description="Low complexity" evidence="1">
    <location>
        <begin position="164"/>
        <end position="186"/>
    </location>
</feature>
<evidence type="ECO:0000256" key="1">
    <source>
        <dbReference type="SAM" id="MobiDB-lite"/>
    </source>
</evidence>
<name>A0ABR3WJG9_9PEZI</name>
<evidence type="ECO:0008006" key="4">
    <source>
        <dbReference type="Google" id="ProtNLM"/>
    </source>
</evidence>
<evidence type="ECO:0000313" key="2">
    <source>
        <dbReference type="EMBL" id="KAL1862951.1"/>
    </source>
</evidence>
<feature type="region of interest" description="Disordered" evidence="1">
    <location>
        <begin position="398"/>
        <end position="458"/>
    </location>
</feature>
<sequence>MPPKGSRMSTGSAGPNVGVPRQSERTASENKERAYIAASRRGDRSLEARVQSAYAASEIHKQRTGKALKVSEQIVLNEEMYEEEDDLPARYSALLNNNDILASMPRFQAYAIATLGTRAAAYDRFPNLQRNLQREADVNAQFAEFFGPRGFSSRPTGSFQAHDSTAQQGQATPQTAAAPFSPTTPSHQPAFHYPSPQNPLASPVGSHVGSPNTANLPVSNNGFPSPSLQMSMHQRSMSMGHLDALQINTNAQSRGSTLSPVIAPQSAQLAGQRRSFGEAFPEVQSPSTTPPMSTAFRQVSGMPSPGMPAPMGTPHQQNIQRRTSTQSIPMSPGSMQPAYRTGFTSELPGNLRGMFPQDTDFAGFFAGDQSLATTLSNAAQAPFQLEQHGDLHELRARRQSRGRNNQQTSGPKKDSQAAIKKDTESTVKPKVEKTVDKPNVKIEAATDDQPSMGSDPLNLYTQSQPLGVVKLETPDTQISTDGLDDSSLDPNSFEQLYNADDFTTDFFNSTSNFDQFDFDSYLQLPASQPELENDQSVS</sequence>
<feature type="region of interest" description="Disordered" evidence="1">
    <location>
        <begin position="1"/>
        <end position="43"/>
    </location>
</feature>
<feature type="compositionally biased region" description="Basic and acidic residues" evidence="1">
    <location>
        <begin position="411"/>
        <end position="440"/>
    </location>
</feature>
<evidence type="ECO:0000313" key="3">
    <source>
        <dbReference type="Proteomes" id="UP001583177"/>
    </source>
</evidence>
<dbReference type="EMBL" id="JAWRVE010000076">
    <property type="protein sequence ID" value="KAL1862951.1"/>
    <property type="molecule type" value="Genomic_DNA"/>
</dbReference>
<organism evidence="2 3">
    <name type="scientific">Diaporthe australafricana</name>
    <dbReference type="NCBI Taxonomy" id="127596"/>
    <lineage>
        <taxon>Eukaryota</taxon>
        <taxon>Fungi</taxon>
        <taxon>Dikarya</taxon>
        <taxon>Ascomycota</taxon>
        <taxon>Pezizomycotina</taxon>
        <taxon>Sordariomycetes</taxon>
        <taxon>Sordariomycetidae</taxon>
        <taxon>Diaporthales</taxon>
        <taxon>Diaporthaceae</taxon>
        <taxon>Diaporthe</taxon>
    </lineage>
</organism>